<evidence type="ECO:0000256" key="11">
    <source>
        <dbReference type="ARBA" id="ARBA00029823"/>
    </source>
</evidence>
<evidence type="ECO:0000256" key="12">
    <source>
        <dbReference type="ARBA" id="ARBA00032632"/>
    </source>
</evidence>
<evidence type="ECO:0000256" key="3">
    <source>
        <dbReference type="ARBA" id="ARBA00012747"/>
    </source>
</evidence>
<proteinExistence type="inferred from homology"/>
<dbReference type="GO" id="GO:0005737">
    <property type="term" value="C:cytoplasm"/>
    <property type="evidence" value="ECO:0007669"/>
    <property type="project" value="TreeGrafter"/>
</dbReference>
<keyword evidence="8" id="KW-0067">ATP-binding</keyword>
<protein>
    <recommendedName>
        <fullName evidence="3">phosphoribosylformylglycinamidine synthase</fullName>
        <ecNumber evidence="3">6.3.5.3</ecNumber>
    </recommendedName>
    <alternativeName>
        <fullName evidence="12">Formylglycinamide ribonucleotide amidotransferase</fullName>
    </alternativeName>
    <alternativeName>
        <fullName evidence="11">Formylglycinamide ribotide amidotransferase</fullName>
    </alternativeName>
</protein>
<dbReference type="AlphaFoldDB" id="A0A2X1KHJ4"/>
<evidence type="ECO:0000313" key="14">
    <source>
        <dbReference type="EMBL" id="SPW58563.1"/>
    </source>
</evidence>
<dbReference type="SMART" id="SM01211">
    <property type="entry name" value="GATase_5"/>
    <property type="match status" value="1"/>
</dbReference>
<evidence type="ECO:0000256" key="7">
    <source>
        <dbReference type="ARBA" id="ARBA00022755"/>
    </source>
</evidence>
<dbReference type="GO" id="GO:0046872">
    <property type="term" value="F:metal ion binding"/>
    <property type="evidence" value="ECO:0007669"/>
    <property type="project" value="UniProtKB-KW"/>
</dbReference>
<dbReference type="GO" id="GO:0005524">
    <property type="term" value="F:ATP binding"/>
    <property type="evidence" value="ECO:0007669"/>
    <property type="project" value="UniProtKB-KW"/>
</dbReference>
<dbReference type="Proteomes" id="UP000250561">
    <property type="component" value="Unassembled WGS sequence"/>
</dbReference>
<evidence type="ECO:0000256" key="1">
    <source>
        <dbReference type="ARBA" id="ARBA00004920"/>
    </source>
</evidence>
<dbReference type="InterPro" id="IPR029062">
    <property type="entry name" value="Class_I_gatase-like"/>
</dbReference>
<reference evidence="14 15" key="1">
    <citation type="submission" date="2018-06" db="EMBL/GenBank/DDBJ databases">
        <authorList>
            <consortium name="Pathogen Informatics"/>
            <person name="Doyle S."/>
        </authorList>
    </citation>
    <scope>NUCLEOTIDE SEQUENCE [LARGE SCALE GENOMIC DNA]</scope>
    <source>
        <strain evidence="14 15">NCTC11126</strain>
    </source>
</reference>
<keyword evidence="6" id="KW-0547">Nucleotide-binding</keyword>
<accession>A0A2X1KHJ4</accession>
<dbReference type="GO" id="GO:0006164">
    <property type="term" value="P:purine nucleotide biosynthetic process"/>
    <property type="evidence" value="ECO:0007669"/>
    <property type="project" value="UniProtKB-KW"/>
</dbReference>
<evidence type="ECO:0000313" key="15">
    <source>
        <dbReference type="Proteomes" id="UP000250561"/>
    </source>
</evidence>
<evidence type="ECO:0000256" key="6">
    <source>
        <dbReference type="ARBA" id="ARBA00022741"/>
    </source>
</evidence>
<gene>
    <name evidence="14" type="primary">purL_1</name>
    <name evidence="14" type="ORF">NCTC11126_06270</name>
</gene>
<dbReference type="CDD" id="cd01740">
    <property type="entry name" value="GATase1_FGAR_AT"/>
    <property type="match status" value="1"/>
</dbReference>
<name>A0A2X1KHJ4_ECOLX</name>
<evidence type="ECO:0000256" key="2">
    <source>
        <dbReference type="ARBA" id="ARBA00008608"/>
    </source>
</evidence>
<dbReference type="EC" id="6.3.5.3" evidence="3"/>
<comment type="pathway">
    <text evidence="1">Purine metabolism; IMP biosynthesis via de novo pathway; 5-amino-1-(5-phospho-D-ribosyl)imidazole from N(2)-formyl-N(1)-(5-phospho-D-ribosyl)glycinamide: step 1/2.</text>
</comment>
<evidence type="ECO:0000256" key="9">
    <source>
        <dbReference type="ARBA" id="ARBA00022842"/>
    </source>
</evidence>
<keyword evidence="4 14" id="KW-0436">Ligase</keyword>
<evidence type="ECO:0000256" key="5">
    <source>
        <dbReference type="ARBA" id="ARBA00022723"/>
    </source>
</evidence>
<dbReference type="GO" id="GO:0004642">
    <property type="term" value="F:phosphoribosylformylglycinamidine synthase activity"/>
    <property type="evidence" value="ECO:0007669"/>
    <property type="project" value="UniProtKB-EC"/>
</dbReference>
<comment type="catalytic activity">
    <reaction evidence="13">
        <text>N(2)-formyl-N(1)-(5-phospho-beta-D-ribosyl)glycinamide + L-glutamine + ATP + H2O = 2-formamido-N(1)-(5-O-phospho-beta-D-ribosyl)acetamidine + L-glutamate + ADP + phosphate + H(+)</text>
        <dbReference type="Rhea" id="RHEA:17129"/>
        <dbReference type="ChEBI" id="CHEBI:15377"/>
        <dbReference type="ChEBI" id="CHEBI:15378"/>
        <dbReference type="ChEBI" id="CHEBI:29985"/>
        <dbReference type="ChEBI" id="CHEBI:30616"/>
        <dbReference type="ChEBI" id="CHEBI:43474"/>
        <dbReference type="ChEBI" id="CHEBI:58359"/>
        <dbReference type="ChEBI" id="CHEBI:147286"/>
        <dbReference type="ChEBI" id="CHEBI:147287"/>
        <dbReference type="ChEBI" id="CHEBI:456216"/>
        <dbReference type="EC" id="6.3.5.3"/>
    </reaction>
</comment>
<dbReference type="EMBL" id="UARS01000021">
    <property type="protein sequence ID" value="SPW58563.1"/>
    <property type="molecule type" value="Genomic_DNA"/>
</dbReference>
<evidence type="ECO:0000256" key="4">
    <source>
        <dbReference type="ARBA" id="ARBA00022598"/>
    </source>
</evidence>
<dbReference type="Gene3D" id="3.40.50.880">
    <property type="match status" value="1"/>
</dbReference>
<evidence type="ECO:0000256" key="10">
    <source>
        <dbReference type="ARBA" id="ARBA00022962"/>
    </source>
</evidence>
<keyword evidence="10" id="KW-0315">Glutamine amidotransferase</keyword>
<dbReference type="SUPFAM" id="SSF52317">
    <property type="entry name" value="Class I glutamine amidotransferase-like"/>
    <property type="match status" value="1"/>
</dbReference>
<organism evidence="14 15">
    <name type="scientific">Escherichia coli</name>
    <dbReference type="NCBI Taxonomy" id="562"/>
    <lineage>
        <taxon>Bacteria</taxon>
        <taxon>Pseudomonadati</taxon>
        <taxon>Pseudomonadota</taxon>
        <taxon>Gammaproteobacteria</taxon>
        <taxon>Enterobacterales</taxon>
        <taxon>Enterobacteriaceae</taxon>
        <taxon>Escherichia</taxon>
    </lineage>
</organism>
<evidence type="ECO:0000256" key="8">
    <source>
        <dbReference type="ARBA" id="ARBA00022840"/>
    </source>
</evidence>
<keyword evidence="7" id="KW-0658">Purine biosynthesis</keyword>
<keyword evidence="5" id="KW-0479">Metal-binding</keyword>
<dbReference type="FunFam" id="3.40.50.880:FF:000008">
    <property type="entry name" value="Phosphoribosylformylglycinamidine synthase"/>
    <property type="match status" value="1"/>
</dbReference>
<comment type="similarity">
    <text evidence="2">In the N-terminal section; belongs to the FGAMS family.</text>
</comment>
<sequence>MLTREHQAKSNDADPGLNVKLSFDINEDVAAPYIATGARPKVAVLREQGVNSHVEMAAAFHRAGFDAIDVHMSDLLTGRTGLEDFHALVACGGFSYGDVLGAGEGWAKSILLQMTVYAMSLQPSSTVRKRWRWAVCNGCQMMSNLRELIPGSELWPRFVRNTSDRFEARFSLVEVTQSPSLLLQGMVGSQMPIAVSHGEGRVEVRDAAHLAALESKGLVALRYVDNFGKVTETYPANPNGSPNGITSVTTESGRVTIMMPHPERVFPYCQQLLASGKLGRGWPMDAHFPQCA</sequence>
<keyword evidence="9" id="KW-0460">Magnesium</keyword>
<dbReference type="PANTHER" id="PTHR10099:SF1">
    <property type="entry name" value="PHOSPHORIBOSYLFORMYLGLYCINAMIDINE SYNTHASE"/>
    <property type="match status" value="1"/>
</dbReference>
<dbReference type="PANTHER" id="PTHR10099">
    <property type="entry name" value="PHOSPHORIBOSYLFORMYLGLYCINAMIDINE SYNTHASE"/>
    <property type="match status" value="1"/>
</dbReference>
<dbReference type="Pfam" id="PF13507">
    <property type="entry name" value="GATase_5"/>
    <property type="match status" value="1"/>
</dbReference>
<evidence type="ECO:0000256" key="13">
    <source>
        <dbReference type="ARBA" id="ARBA00052585"/>
    </source>
</evidence>